<dbReference type="PANTHER" id="PTHR38701:SF1">
    <property type="entry name" value="UP-REGULATED DURING SEPTATION PROTEIN 1 DOMAIN-CONTAINING PROTEIN"/>
    <property type="match status" value="1"/>
</dbReference>
<evidence type="ECO:0000256" key="1">
    <source>
        <dbReference type="SAM" id="MobiDB-lite"/>
    </source>
</evidence>
<feature type="region of interest" description="Disordered" evidence="1">
    <location>
        <begin position="152"/>
        <end position="210"/>
    </location>
</feature>
<feature type="compositionally biased region" description="Low complexity" evidence="1">
    <location>
        <begin position="185"/>
        <end position="207"/>
    </location>
</feature>
<name>A0A8H7SEM6_9FUNG</name>
<feature type="region of interest" description="Disordered" evidence="1">
    <location>
        <begin position="128"/>
        <end position="147"/>
    </location>
</feature>
<evidence type="ECO:0000313" key="3">
    <source>
        <dbReference type="Proteomes" id="UP000646827"/>
    </source>
</evidence>
<feature type="region of interest" description="Disordered" evidence="1">
    <location>
        <begin position="223"/>
        <end position="259"/>
    </location>
</feature>
<dbReference type="AlphaFoldDB" id="A0A8H7SEM6"/>
<gene>
    <name evidence="2" type="ORF">INT45_001010</name>
</gene>
<dbReference type="OrthoDB" id="2555519at2759"/>
<feature type="compositionally biased region" description="Polar residues" evidence="1">
    <location>
        <begin position="165"/>
        <end position="181"/>
    </location>
</feature>
<keyword evidence="3" id="KW-1185">Reference proteome</keyword>
<reference evidence="2 3" key="1">
    <citation type="submission" date="2020-12" db="EMBL/GenBank/DDBJ databases">
        <title>Metabolic potential, ecology and presence of endohyphal bacteria is reflected in genomic diversity of Mucoromycotina.</title>
        <authorList>
            <person name="Muszewska A."/>
            <person name="Okrasinska A."/>
            <person name="Steczkiewicz K."/>
            <person name="Drgas O."/>
            <person name="Orlowska M."/>
            <person name="Perlinska-Lenart U."/>
            <person name="Aleksandrzak-Piekarczyk T."/>
            <person name="Szatraj K."/>
            <person name="Zielenkiewicz U."/>
            <person name="Pilsyk S."/>
            <person name="Malc E."/>
            <person name="Mieczkowski P."/>
            <person name="Kruszewska J.S."/>
            <person name="Biernat P."/>
            <person name="Pawlowska J."/>
        </authorList>
    </citation>
    <scope>NUCLEOTIDE SEQUENCE [LARGE SCALE GENOMIC DNA]</scope>
    <source>
        <strain evidence="2 3">CBS 142.35</strain>
    </source>
</reference>
<dbReference type="EMBL" id="JAEPRB010000014">
    <property type="protein sequence ID" value="KAG2226663.1"/>
    <property type="molecule type" value="Genomic_DNA"/>
</dbReference>
<protein>
    <submittedName>
        <fullName evidence="2">Uncharacterized protein</fullName>
    </submittedName>
</protein>
<proteinExistence type="predicted"/>
<comment type="caution">
    <text evidence="2">The sequence shown here is derived from an EMBL/GenBank/DDBJ whole genome shotgun (WGS) entry which is preliminary data.</text>
</comment>
<organism evidence="2 3">
    <name type="scientific">Circinella minor</name>
    <dbReference type="NCBI Taxonomy" id="1195481"/>
    <lineage>
        <taxon>Eukaryota</taxon>
        <taxon>Fungi</taxon>
        <taxon>Fungi incertae sedis</taxon>
        <taxon>Mucoromycota</taxon>
        <taxon>Mucoromycotina</taxon>
        <taxon>Mucoromycetes</taxon>
        <taxon>Mucorales</taxon>
        <taxon>Lichtheimiaceae</taxon>
        <taxon>Circinella</taxon>
    </lineage>
</organism>
<dbReference type="PANTHER" id="PTHR38701">
    <property type="entry name" value="CHROMOSOME 8, WHOLE GENOME SHOTGUN SEQUENCE"/>
    <property type="match status" value="1"/>
</dbReference>
<feature type="region of interest" description="Disordered" evidence="1">
    <location>
        <begin position="52"/>
        <end position="98"/>
    </location>
</feature>
<accession>A0A8H7SEM6</accession>
<dbReference type="Proteomes" id="UP000646827">
    <property type="component" value="Unassembled WGS sequence"/>
</dbReference>
<evidence type="ECO:0000313" key="2">
    <source>
        <dbReference type="EMBL" id="KAG2226663.1"/>
    </source>
</evidence>
<sequence length="388" mass="43394">MVKEINNTSHPKAVNIIRPTHSLSVKRSTQIIQSSFTIIPNNKPKVARSAKVDVEDSHYTTKKTQLNIYHPPPKRLQSQKPAILSDAQRQQQQPKLRSKVIAPAVSAATGNSKPLFEIYKPPIKQTLSRSRTTPVMPSATLSTPISMSDNIYRQQQQHHQKRYTSQKTATVTTPSSSTLARSVTHHSLATSTTSSPYTDDSSCTSSSSEDDFDYEYSKMKIGKHQSLSRSDADTLVASESKKEKNANSSDEDEEGDGDNLVINEARVNRKIADLEISNRSLLAVNEMLEMTVRRQALQMAHLNKQKMAQDAPTGVKPLAPPIEQNEVNIADSDEEWEKDNMFHRICQLTEKMIKSGEASLQYECKPLGGRVISHYKETKEEVNDSSFN</sequence>